<dbReference type="STRING" id="1385510.GCA_000425205_00049"/>
<protein>
    <submittedName>
        <fullName evidence="1">Holin</fullName>
    </submittedName>
</protein>
<name>A0A0A5GPY6_9BACI</name>
<dbReference type="AlphaFoldDB" id="A0A0A5GPY6"/>
<dbReference type="Proteomes" id="UP000030528">
    <property type="component" value="Unassembled WGS sequence"/>
</dbReference>
<evidence type="ECO:0000313" key="1">
    <source>
        <dbReference type="EMBL" id="KGX93999.1"/>
    </source>
</evidence>
<dbReference type="RefSeq" id="WP_026798881.1">
    <property type="nucleotide sequence ID" value="NZ_AULI01000001.1"/>
</dbReference>
<sequence length="70" mass="8057">MTNRWRSYTLWVSIMALVSMLLKDLGVINMVEQFDGYTEAILSILILAGIINNPEKEKPPTEFPKQDEDE</sequence>
<accession>A0A0A5GPY6</accession>
<organism evidence="1 2">
    <name type="scientific">Pontibacillus halophilus JSM 076056 = DSM 19796</name>
    <dbReference type="NCBI Taxonomy" id="1385510"/>
    <lineage>
        <taxon>Bacteria</taxon>
        <taxon>Bacillati</taxon>
        <taxon>Bacillota</taxon>
        <taxon>Bacilli</taxon>
        <taxon>Bacillales</taxon>
        <taxon>Bacillaceae</taxon>
        <taxon>Pontibacillus</taxon>
    </lineage>
</organism>
<proteinExistence type="predicted"/>
<gene>
    <name evidence="1" type="ORF">N781_02165</name>
</gene>
<dbReference type="OrthoDB" id="1922895at2"/>
<dbReference type="EMBL" id="AVPE01000001">
    <property type="protein sequence ID" value="KGX93999.1"/>
    <property type="molecule type" value="Genomic_DNA"/>
</dbReference>
<reference evidence="1 2" key="1">
    <citation type="submission" date="2013-08" db="EMBL/GenBank/DDBJ databases">
        <authorList>
            <person name="Huang J."/>
            <person name="Wang G."/>
        </authorList>
    </citation>
    <scope>NUCLEOTIDE SEQUENCE [LARGE SCALE GENOMIC DNA]</scope>
    <source>
        <strain evidence="1 2">JSM 076056</strain>
    </source>
</reference>
<comment type="caution">
    <text evidence="1">The sequence shown here is derived from an EMBL/GenBank/DDBJ whole genome shotgun (WGS) entry which is preliminary data.</text>
</comment>
<dbReference type="eggNOG" id="ENOG5030CEN">
    <property type="taxonomic scope" value="Bacteria"/>
</dbReference>
<keyword evidence="2" id="KW-1185">Reference proteome</keyword>
<evidence type="ECO:0000313" key="2">
    <source>
        <dbReference type="Proteomes" id="UP000030528"/>
    </source>
</evidence>